<feature type="domain" description="RING-type" evidence="5">
    <location>
        <begin position="32"/>
        <end position="74"/>
    </location>
</feature>
<dbReference type="InterPro" id="IPR017907">
    <property type="entry name" value="Znf_RING_CS"/>
</dbReference>
<evidence type="ECO:0000256" key="3">
    <source>
        <dbReference type="ARBA" id="ARBA00022833"/>
    </source>
</evidence>
<dbReference type="InterPro" id="IPR001841">
    <property type="entry name" value="Znf_RING"/>
</dbReference>
<dbReference type="SUPFAM" id="SSF57850">
    <property type="entry name" value="RING/U-box"/>
    <property type="match status" value="1"/>
</dbReference>
<dbReference type="Proteomes" id="UP000663864">
    <property type="component" value="Unassembled WGS sequence"/>
</dbReference>
<dbReference type="PANTHER" id="PTHR22791">
    <property type="entry name" value="RING-TYPE DOMAIN-CONTAINING PROTEIN"/>
    <property type="match status" value="1"/>
</dbReference>
<keyword evidence="2 4" id="KW-0863">Zinc-finger</keyword>
<dbReference type="Proteomes" id="UP000663836">
    <property type="component" value="Unassembled WGS sequence"/>
</dbReference>
<dbReference type="GO" id="GO:0016567">
    <property type="term" value="P:protein ubiquitination"/>
    <property type="evidence" value="ECO:0007669"/>
    <property type="project" value="TreeGrafter"/>
</dbReference>
<dbReference type="InterPro" id="IPR013083">
    <property type="entry name" value="Znf_RING/FYVE/PHD"/>
</dbReference>
<dbReference type="PROSITE" id="PS00518">
    <property type="entry name" value="ZF_RING_1"/>
    <property type="match status" value="1"/>
</dbReference>
<evidence type="ECO:0000256" key="2">
    <source>
        <dbReference type="ARBA" id="ARBA00022771"/>
    </source>
</evidence>
<evidence type="ECO:0000256" key="4">
    <source>
        <dbReference type="PROSITE-ProRule" id="PRU00175"/>
    </source>
</evidence>
<protein>
    <recommendedName>
        <fullName evidence="5">RING-type domain-containing protein</fullName>
    </recommendedName>
</protein>
<dbReference type="PANTHER" id="PTHR22791:SF6">
    <property type="entry name" value="RING-TYPE DOMAIN-CONTAINING PROTEIN"/>
    <property type="match status" value="1"/>
</dbReference>
<dbReference type="GO" id="GO:0061630">
    <property type="term" value="F:ubiquitin protein ligase activity"/>
    <property type="evidence" value="ECO:0007669"/>
    <property type="project" value="TreeGrafter"/>
</dbReference>
<dbReference type="Pfam" id="PF13639">
    <property type="entry name" value="zf-RING_2"/>
    <property type="match status" value="1"/>
</dbReference>
<evidence type="ECO:0000259" key="5">
    <source>
        <dbReference type="PROSITE" id="PS50089"/>
    </source>
</evidence>
<dbReference type="EMBL" id="CAJOBD010007418">
    <property type="protein sequence ID" value="CAF4086289.1"/>
    <property type="molecule type" value="Genomic_DNA"/>
</dbReference>
<dbReference type="Gene3D" id="3.30.40.10">
    <property type="entry name" value="Zinc/RING finger domain, C3HC4 (zinc finger)"/>
    <property type="match status" value="1"/>
</dbReference>
<accession>A0A815QDP7</accession>
<dbReference type="AlphaFoldDB" id="A0A815QDP7"/>
<proteinExistence type="predicted"/>
<evidence type="ECO:0000313" key="7">
    <source>
        <dbReference type="EMBL" id="CAF4086289.1"/>
    </source>
</evidence>
<evidence type="ECO:0000256" key="1">
    <source>
        <dbReference type="ARBA" id="ARBA00022723"/>
    </source>
</evidence>
<evidence type="ECO:0000313" key="8">
    <source>
        <dbReference type="Proteomes" id="UP000663864"/>
    </source>
</evidence>
<comment type="caution">
    <text evidence="6">The sequence shown here is derived from an EMBL/GenBank/DDBJ whole genome shotgun (WGS) entry which is preliminary data.</text>
</comment>
<sequence>MELSSVQSNKKSLVVTQQLINQQSNDQPDRSCPICFELFNNECCRETFTSCGHSFCEICLQKTLQIKPFCPICRQYQSQEKDNNQHSASIQLNENIPWNPQIVRAFFGEEIIDENGRRMRSVHLSNGERTCIRVSRDAKINVSNANIIINGKRIQNSSDCNQQ</sequence>
<gene>
    <name evidence="7" type="ORF">JBS370_LOCUS30995</name>
    <name evidence="6" type="ORF">ZHD862_LOCUS35733</name>
</gene>
<keyword evidence="3" id="KW-0862">Zinc</keyword>
<evidence type="ECO:0000313" key="6">
    <source>
        <dbReference type="EMBL" id="CAF1461924.1"/>
    </source>
</evidence>
<dbReference type="EMBL" id="CAJNOT010005311">
    <property type="protein sequence ID" value="CAF1461924.1"/>
    <property type="molecule type" value="Genomic_DNA"/>
</dbReference>
<name>A0A815QDP7_9BILA</name>
<dbReference type="InterPro" id="IPR051435">
    <property type="entry name" value="RING_finger_E3_ubiq-ligases"/>
</dbReference>
<dbReference type="GO" id="GO:0008270">
    <property type="term" value="F:zinc ion binding"/>
    <property type="evidence" value="ECO:0007669"/>
    <property type="project" value="UniProtKB-KW"/>
</dbReference>
<keyword evidence="1" id="KW-0479">Metal-binding</keyword>
<organism evidence="6 8">
    <name type="scientific">Rotaria sordida</name>
    <dbReference type="NCBI Taxonomy" id="392033"/>
    <lineage>
        <taxon>Eukaryota</taxon>
        <taxon>Metazoa</taxon>
        <taxon>Spiralia</taxon>
        <taxon>Gnathifera</taxon>
        <taxon>Rotifera</taxon>
        <taxon>Eurotatoria</taxon>
        <taxon>Bdelloidea</taxon>
        <taxon>Philodinida</taxon>
        <taxon>Philodinidae</taxon>
        <taxon>Rotaria</taxon>
    </lineage>
</organism>
<dbReference type="PROSITE" id="PS50089">
    <property type="entry name" value="ZF_RING_2"/>
    <property type="match status" value="1"/>
</dbReference>
<reference evidence="6" key="1">
    <citation type="submission" date="2021-02" db="EMBL/GenBank/DDBJ databases">
        <authorList>
            <person name="Nowell W R."/>
        </authorList>
    </citation>
    <scope>NUCLEOTIDE SEQUENCE</scope>
</reference>